<keyword evidence="1" id="KW-0812">Transmembrane</keyword>
<organism evidence="2 3">
    <name type="scientific">Capnocytophaga bilenii</name>
    <dbReference type="NCBI Taxonomy" id="2819369"/>
    <lineage>
        <taxon>Bacteria</taxon>
        <taxon>Pseudomonadati</taxon>
        <taxon>Bacteroidota</taxon>
        <taxon>Flavobacteriia</taxon>
        <taxon>Flavobacteriales</taxon>
        <taxon>Flavobacteriaceae</taxon>
        <taxon>Capnocytophaga</taxon>
    </lineage>
</organism>
<comment type="caution">
    <text evidence="2">The sequence shown here is derived from an EMBL/GenBank/DDBJ whole genome shotgun (WGS) entry which is preliminary data.</text>
</comment>
<dbReference type="Pfam" id="PF13572">
    <property type="entry name" value="DUF4134"/>
    <property type="match status" value="1"/>
</dbReference>
<keyword evidence="3" id="KW-1185">Reference proteome</keyword>
<proteinExistence type="predicted"/>
<dbReference type="EMBL" id="JAGDYP010000001">
    <property type="protein sequence ID" value="MBO1882906.1"/>
    <property type="molecule type" value="Genomic_DNA"/>
</dbReference>
<keyword evidence="1" id="KW-0472">Membrane</keyword>
<name>A0ABS3PU99_9FLAO</name>
<dbReference type="Proteomes" id="UP000681610">
    <property type="component" value="Unassembled WGS sequence"/>
</dbReference>
<evidence type="ECO:0000313" key="3">
    <source>
        <dbReference type="Proteomes" id="UP000681610"/>
    </source>
</evidence>
<protein>
    <submittedName>
        <fullName evidence="2">DUF4134 domain-containing protein</fullName>
    </submittedName>
</protein>
<evidence type="ECO:0000256" key="1">
    <source>
        <dbReference type="SAM" id="Phobius"/>
    </source>
</evidence>
<feature type="transmembrane region" description="Helical" evidence="1">
    <location>
        <begin position="48"/>
        <end position="67"/>
    </location>
</feature>
<reference evidence="2 3" key="1">
    <citation type="submission" date="2021-03" db="EMBL/GenBank/DDBJ databases">
        <title>Isolation and description of Capnocytophaga bilenii sp. nov., a novel Capnocytophaga species, isolated from a gingivitis subject.</title>
        <authorList>
            <person name="Antezack A."/>
            <person name="Monnet-Corti V."/>
            <person name="La Scola B."/>
        </authorList>
    </citation>
    <scope>NUCLEOTIDE SEQUENCE [LARGE SCALE GENOMIC DNA]</scope>
    <source>
        <strain evidence="2 3">Marseille-Q4570</strain>
    </source>
</reference>
<dbReference type="InterPro" id="IPR025408">
    <property type="entry name" value="DUF4134"/>
</dbReference>
<feature type="transmembrane region" description="Helical" evidence="1">
    <location>
        <begin position="87"/>
        <end position="108"/>
    </location>
</feature>
<gene>
    <name evidence="2" type="ORF">J4N46_00280</name>
</gene>
<dbReference type="RefSeq" id="WP_009751294.1">
    <property type="nucleotide sequence ID" value="NZ_JAGDYP010000001.1"/>
</dbReference>
<accession>A0ABS3PU99</accession>
<sequence>MININTNRPLVTRKRLLLLLLLTLFVANTDMYAQGASAITQATNTIKSYWTPLKTLIWMIGAIVGLIGGLRIYNKWTNGDQDINKEILGWGGACLFLILVPVFVGAFFGL</sequence>
<keyword evidence="1" id="KW-1133">Transmembrane helix</keyword>
<evidence type="ECO:0000313" key="2">
    <source>
        <dbReference type="EMBL" id="MBO1882906.1"/>
    </source>
</evidence>